<gene>
    <name evidence="4" type="ORF">PUN28_015883</name>
</gene>
<name>A0AAW2ETR1_9HYME</name>
<evidence type="ECO:0000313" key="5">
    <source>
        <dbReference type="Proteomes" id="UP001430953"/>
    </source>
</evidence>
<dbReference type="PROSITE" id="PS00606">
    <property type="entry name" value="KS3_1"/>
    <property type="match status" value="1"/>
</dbReference>
<keyword evidence="1 2" id="KW-0808">Transferase</keyword>
<dbReference type="Gene3D" id="3.40.47.10">
    <property type="match status" value="1"/>
</dbReference>
<evidence type="ECO:0000259" key="3">
    <source>
        <dbReference type="PROSITE" id="PS52004"/>
    </source>
</evidence>
<dbReference type="CDD" id="cd00833">
    <property type="entry name" value="PKS"/>
    <property type="match status" value="1"/>
</dbReference>
<dbReference type="PANTHER" id="PTHR43775">
    <property type="entry name" value="FATTY ACID SYNTHASE"/>
    <property type="match status" value="1"/>
</dbReference>
<dbReference type="InterPro" id="IPR018201">
    <property type="entry name" value="Ketoacyl_synth_AS"/>
</dbReference>
<proteinExistence type="inferred from homology"/>
<dbReference type="SMART" id="SM00825">
    <property type="entry name" value="PKS_KS"/>
    <property type="match status" value="1"/>
</dbReference>
<dbReference type="Pfam" id="PF02801">
    <property type="entry name" value="Ketoacyl-synt_C"/>
    <property type="match status" value="1"/>
</dbReference>
<reference evidence="4 5" key="1">
    <citation type="submission" date="2023-03" db="EMBL/GenBank/DDBJ databases">
        <title>High recombination rates correlate with genetic variation in Cardiocondyla obscurior ants.</title>
        <authorList>
            <person name="Errbii M."/>
        </authorList>
    </citation>
    <scope>NUCLEOTIDE SEQUENCE [LARGE SCALE GENOMIC DNA]</scope>
    <source>
        <strain evidence="4">Alpha-2009</strain>
        <tissue evidence="4">Whole body</tissue>
    </source>
</reference>
<evidence type="ECO:0000256" key="2">
    <source>
        <dbReference type="RuleBase" id="RU003694"/>
    </source>
</evidence>
<dbReference type="InterPro" id="IPR014031">
    <property type="entry name" value="Ketoacyl_synth_C"/>
</dbReference>
<dbReference type="GO" id="GO:0004315">
    <property type="term" value="F:3-oxoacyl-[acyl-carrier-protein] synthase activity"/>
    <property type="evidence" value="ECO:0007669"/>
    <property type="project" value="InterPro"/>
</dbReference>
<dbReference type="InterPro" id="IPR016039">
    <property type="entry name" value="Thiolase-like"/>
</dbReference>
<dbReference type="GO" id="GO:0006633">
    <property type="term" value="P:fatty acid biosynthetic process"/>
    <property type="evidence" value="ECO:0007669"/>
    <property type="project" value="InterPro"/>
</dbReference>
<dbReference type="PANTHER" id="PTHR43775:SF23">
    <property type="entry name" value="FATTY ACID SYNTHASE 3"/>
    <property type="match status" value="1"/>
</dbReference>
<dbReference type="GO" id="GO:0004312">
    <property type="term" value="F:fatty acid synthase activity"/>
    <property type="evidence" value="ECO:0007669"/>
    <property type="project" value="TreeGrafter"/>
</dbReference>
<keyword evidence="5" id="KW-1185">Reference proteome</keyword>
<dbReference type="InterPro" id="IPR032821">
    <property type="entry name" value="PKS_assoc"/>
</dbReference>
<dbReference type="PROSITE" id="PS52004">
    <property type="entry name" value="KS3_2"/>
    <property type="match status" value="1"/>
</dbReference>
<dbReference type="Pfam" id="PF00109">
    <property type="entry name" value="ketoacyl-synt"/>
    <property type="match status" value="1"/>
</dbReference>
<dbReference type="Pfam" id="PF16197">
    <property type="entry name" value="KAsynt_C_assoc"/>
    <property type="match status" value="1"/>
</dbReference>
<dbReference type="SUPFAM" id="SSF53901">
    <property type="entry name" value="Thiolase-like"/>
    <property type="match status" value="1"/>
</dbReference>
<dbReference type="Proteomes" id="UP001430953">
    <property type="component" value="Unassembled WGS sequence"/>
</dbReference>
<dbReference type="Gene3D" id="3.30.70.3290">
    <property type="match status" value="1"/>
</dbReference>
<dbReference type="InterPro" id="IPR014030">
    <property type="entry name" value="Ketoacyl_synth_N"/>
</dbReference>
<dbReference type="EMBL" id="JADYXP020000018">
    <property type="protein sequence ID" value="KAL0105761.1"/>
    <property type="molecule type" value="Genomic_DNA"/>
</dbReference>
<protein>
    <recommendedName>
        <fullName evidence="3">Ketosynthase family 3 (KS3) domain-containing protein</fullName>
    </recommendedName>
</protein>
<comment type="similarity">
    <text evidence="2">Belongs to the thiolase-like superfamily. Beta-ketoacyl-ACP synthases family.</text>
</comment>
<dbReference type="InterPro" id="IPR020841">
    <property type="entry name" value="PKS_Beta-ketoAc_synthase_dom"/>
</dbReference>
<feature type="domain" description="Ketosynthase family 3 (KS3)" evidence="3">
    <location>
        <begin position="17"/>
        <end position="422"/>
    </location>
</feature>
<organism evidence="4 5">
    <name type="scientific">Cardiocondyla obscurior</name>
    <dbReference type="NCBI Taxonomy" id="286306"/>
    <lineage>
        <taxon>Eukaryota</taxon>
        <taxon>Metazoa</taxon>
        <taxon>Ecdysozoa</taxon>
        <taxon>Arthropoda</taxon>
        <taxon>Hexapoda</taxon>
        <taxon>Insecta</taxon>
        <taxon>Pterygota</taxon>
        <taxon>Neoptera</taxon>
        <taxon>Endopterygota</taxon>
        <taxon>Hymenoptera</taxon>
        <taxon>Apocrita</taxon>
        <taxon>Aculeata</taxon>
        <taxon>Formicoidea</taxon>
        <taxon>Formicidae</taxon>
        <taxon>Myrmicinae</taxon>
        <taxon>Cardiocondyla</taxon>
    </lineage>
</organism>
<sequence>MSATKSTRKTYKAPLPGEEIVISGIAGRFPDSNNVEEFKNNLMSKKDLVTDDDRRWKLDHPDIPQRTGKINDVNKFDALFFGVHFKQAHTMDPMCRMLLEHAYEAVVDAGINPKQLRGSRIGVFVGACFSESEKTWFYEKLQVNGFGITGCSRAMLANRISYWLGVTGPSYTLDSACSSSLVALEHAYRCLIDGQCEGAIVGGSNLCLHPYVSLQFSRLGVLSPDGRSKVFDIDADGYARSETISVIYLQKAKNAKRIYATLVYGKTNCDGYKEQGITFPSSKMQSKLMKECYADCNLSPNDLSYLECHGTGTKVGDPEELYAIETAICKERTNPLLIGAVKSNMGHSEPASGLCQVVKVIGAMETGLIPPNLHYNRPREGLKALEDGRLKVVTELTPWNGGYVGINSFGFGGANCHIILKSYTKNKINNAAPTDDLPRLVTVSGRTEESIKVFLDDIEKHPVDTEYIRLLHDIYSDDIQGHLYRGFTIVGSKTSERSIRETENYLGAARPIWFVFSGMGSQWPGMGMYYINFHNKIKK</sequence>
<accession>A0AAW2ETR1</accession>
<dbReference type="InterPro" id="IPR050091">
    <property type="entry name" value="PKS_NRPS_Biosynth_Enz"/>
</dbReference>
<dbReference type="AlphaFoldDB" id="A0AAW2ETR1"/>
<evidence type="ECO:0000313" key="4">
    <source>
        <dbReference type="EMBL" id="KAL0105761.1"/>
    </source>
</evidence>
<evidence type="ECO:0000256" key="1">
    <source>
        <dbReference type="ARBA" id="ARBA00022679"/>
    </source>
</evidence>
<comment type="caution">
    <text evidence="4">The sequence shown here is derived from an EMBL/GenBank/DDBJ whole genome shotgun (WGS) entry which is preliminary data.</text>
</comment>